<name>A0A4Y2HN14_ARAVE</name>
<protein>
    <submittedName>
        <fullName evidence="2">Uncharacterized protein</fullName>
    </submittedName>
</protein>
<keyword evidence="3" id="KW-1185">Reference proteome</keyword>
<accession>A0A4Y2HN14</accession>
<dbReference type="EMBL" id="BGPR01002036">
    <property type="protein sequence ID" value="GBM66638.1"/>
    <property type="molecule type" value="Genomic_DNA"/>
</dbReference>
<dbReference type="Proteomes" id="UP000499080">
    <property type="component" value="Unassembled WGS sequence"/>
</dbReference>
<proteinExistence type="predicted"/>
<feature type="compositionally biased region" description="Basic and acidic residues" evidence="1">
    <location>
        <begin position="24"/>
        <end position="37"/>
    </location>
</feature>
<evidence type="ECO:0000256" key="1">
    <source>
        <dbReference type="SAM" id="MobiDB-lite"/>
    </source>
</evidence>
<reference evidence="2 3" key="1">
    <citation type="journal article" date="2019" name="Sci. Rep.">
        <title>Orb-weaving spider Araneus ventricosus genome elucidates the spidroin gene catalogue.</title>
        <authorList>
            <person name="Kono N."/>
            <person name="Nakamura H."/>
            <person name="Ohtoshi R."/>
            <person name="Moran D.A.P."/>
            <person name="Shinohara A."/>
            <person name="Yoshida Y."/>
            <person name="Fujiwara M."/>
            <person name="Mori M."/>
            <person name="Tomita M."/>
            <person name="Arakawa K."/>
        </authorList>
    </citation>
    <scope>NUCLEOTIDE SEQUENCE [LARGE SCALE GENOMIC DNA]</scope>
</reference>
<sequence length="128" mass="14753">MDGQTQTLGLNRKILQYPNKTSGKSREPTGDSTKHIEDDFTSRLQNVWFSTGQKRGFTHFQLDNKGSATPSKESSYLISKDLFHHSHGRPSSNRRTNSPPLECRTRSCLRQSYKIRKSQPPQRPEHRL</sequence>
<feature type="compositionally biased region" description="Polar residues" evidence="1">
    <location>
        <begin position="89"/>
        <end position="99"/>
    </location>
</feature>
<gene>
    <name evidence="2" type="ORF">AVEN_193252_1</name>
</gene>
<feature type="region of interest" description="Disordered" evidence="1">
    <location>
        <begin position="83"/>
        <end position="128"/>
    </location>
</feature>
<evidence type="ECO:0000313" key="2">
    <source>
        <dbReference type="EMBL" id="GBM66638.1"/>
    </source>
</evidence>
<organism evidence="2 3">
    <name type="scientific">Araneus ventricosus</name>
    <name type="common">Orbweaver spider</name>
    <name type="synonym">Epeira ventricosa</name>
    <dbReference type="NCBI Taxonomy" id="182803"/>
    <lineage>
        <taxon>Eukaryota</taxon>
        <taxon>Metazoa</taxon>
        <taxon>Ecdysozoa</taxon>
        <taxon>Arthropoda</taxon>
        <taxon>Chelicerata</taxon>
        <taxon>Arachnida</taxon>
        <taxon>Araneae</taxon>
        <taxon>Araneomorphae</taxon>
        <taxon>Entelegynae</taxon>
        <taxon>Araneoidea</taxon>
        <taxon>Araneidae</taxon>
        <taxon>Araneus</taxon>
    </lineage>
</organism>
<dbReference type="AlphaFoldDB" id="A0A4Y2HN14"/>
<evidence type="ECO:0000313" key="3">
    <source>
        <dbReference type="Proteomes" id="UP000499080"/>
    </source>
</evidence>
<comment type="caution">
    <text evidence="2">The sequence shown here is derived from an EMBL/GenBank/DDBJ whole genome shotgun (WGS) entry which is preliminary data.</text>
</comment>
<feature type="region of interest" description="Disordered" evidence="1">
    <location>
        <begin position="1"/>
        <end position="37"/>
    </location>
</feature>